<name>A0ABY4DCN8_9SPIR</name>
<dbReference type="PANTHER" id="PTHR43150">
    <property type="entry name" value="HYPERKINETIC, ISOFORM M"/>
    <property type="match status" value="1"/>
</dbReference>
<keyword evidence="2" id="KW-0521">NADP</keyword>
<organism evidence="5 6">
    <name type="scientific">Sphaerochaeta associata</name>
    <dbReference type="NCBI Taxonomy" id="1129264"/>
    <lineage>
        <taxon>Bacteria</taxon>
        <taxon>Pseudomonadati</taxon>
        <taxon>Spirochaetota</taxon>
        <taxon>Spirochaetia</taxon>
        <taxon>Spirochaetales</taxon>
        <taxon>Sphaerochaetaceae</taxon>
        <taxon>Sphaerochaeta</taxon>
    </lineage>
</organism>
<dbReference type="Proteomes" id="UP000829708">
    <property type="component" value="Chromosome"/>
</dbReference>
<keyword evidence="3" id="KW-0560">Oxidoreductase</keyword>
<sequence>MKYVPFPGRYESIPYERCGNSGLLLSRLSLGLWHNFGSDSDFENCRDLVLGCFDRGITHFDLANNYGPPPGSAESVFGKILKQDLGDCRDELVISTKAGYHMWGGPYGEWGSRKHLFSSLEQSLKRIGLDYVDIFYHHRPDPNTPLEETARALSDIVLAGKALYIGISNYDVTQTEKISQLLAQSGTPCLIHQFKYSMLTRQNEELLPVLLDKGIGGIAFSPLAQGLLTGKYQKGIPSDSRAAGNSVFLKPESIKSGLLGVIDELGIIAKARNQNLAQLALSWILKEPAITSVIIGASKLSQVDDNLKSFDNLVFSDGESSTIDQILSKVLGNE</sequence>
<keyword evidence="6" id="KW-1185">Reference proteome</keyword>
<feature type="domain" description="NADP-dependent oxidoreductase" evidence="4">
    <location>
        <begin position="27"/>
        <end position="327"/>
    </location>
</feature>
<gene>
    <name evidence="5" type="ORF">MUG09_04455</name>
</gene>
<dbReference type="RefSeq" id="WP_244773895.1">
    <property type="nucleotide sequence ID" value="NZ_CP094929.1"/>
</dbReference>
<evidence type="ECO:0000256" key="3">
    <source>
        <dbReference type="ARBA" id="ARBA00023002"/>
    </source>
</evidence>
<dbReference type="InterPro" id="IPR036812">
    <property type="entry name" value="NAD(P)_OxRdtase_dom_sf"/>
</dbReference>
<reference evidence="6" key="1">
    <citation type="journal article" date="2024" name="J Bioinform Genom">
        <title>Complete genome sequence of the type strain bacterium Sphaerochaeta associata GLS2t (VKM B-2742)t.</title>
        <authorList>
            <person name="Troshina O.Y."/>
            <person name="Tepeeva A.N."/>
            <person name="Arzamasceva V.O."/>
            <person name="Whitman W.B."/>
            <person name="Varghese N."/>
            <person name="Shapiro N."/>
            <person name="Woyke T."/>
            <person name="Kripides N.C."/>
            <person name="Vasilenko O.V."/>
        </authorList>
    </citation>
    <scope>NUCLEOTIDE SEQUENCE [LARGE SCALE GENOMIC DNA]</scope>
    <source>
        <strain evidence="6">GLS2T</strain>
    </source>
</reference>
<evidence type="ECO:0000313" key="5">
    <source>
        <dbReference type="EMBL" id="UOM52028.1"/>
    </source>
</evidence>
<proteinExistence type="inferred from homology"/>
<dbReference type="EMBL" id="CP094929">
    <property type="protein sequence ID" value="UOM52028.1"/>
    <property type="molecule type" value="Genomic_DNA"/>
</dbReference>
<dbReference type="Pfam" id="PF00248">
    <property type="entry name" value="Aldo_ket_red"/>
    <property type="match status" value="1"/>
</dbReference>
<accession>A0ABY4DCN8</accession>
<dbReference type="Gene3D" id="3.20.20.100">
    <property type="entry name" value="NADP-dependent oxidoreductase domain"/>
    <property type="match status" value="1"/>
</dbReference>
<evidence type="ECO:0000259" key="4">
    <source>
        <dbReference type="Pfam" id="PF00248"/>
    </source>
</evidence>
<evidence type="ECO:0000313" key="6">
    <source>
        <dbReference type="Proteomes" id="UP000829708"/>
    </source>
</evidence>
<protein>
    <submittedName>
        <fullName evidence="5">Aldo/keto reductase</fullName>
    </submittedName>
</protein>
<comment type="similarity">
    <text evidence="1">Belongs to the shaker potassium channel beta subunit family.</text>
</comment>
<dbReference type="InterPro" id="IPR023210">
    <property type="entry name" value="NADP_OxRdtase_dom"/>
</dbReference>
<dbReference type="InterPro" id="IPR005399">
    <property type="entry name" value="K_chnl_volt-dep_bsu_KCNAB-rel"/>
</dbReference>
<evidence type="ECO:0000256" key="2">
    <source>
        <dbReference type="ARBA" id="ARBA00022857"/>
    </source>
</evidence>
<dbReference type="PANTHER" id="PTHR43150:SF4">
    <property type="entry name" value="L-GLYCERALDEHYDE 3-PHOSPHATE REDUCTASE"/>
    <property type="match status" value="1"/>
</dbReference>
<dbReference type="SUPFAM" id="SSF51430">
    <property type="entry name" value="NAD(P)-linked oxidoreductase"/>
    <property type="match status" value="1"/>
</dbReference>
<evidence type="ECO:0000256" key="1">
    <source>
        <dbReference type="ARBA" id="ARBA00006515"/>
    </source>
</evidence>